<organism evidence="3 4">
    <name type="scientific">Orbilia brochopaga</name>
    <dbReference type="NCBI Taxonomy" id="3140254"/>
    <lineage>
        <taxon>Eukaryota</taxon>
        <taxon>Fungi</taxon>
        <taxon>Dikarya</taxon>
        <taxon>Ascomycota</taxon>
        <taxon>Pezizomycotina</taxon>
        <taxon>Orbiliomycetes</taxon>
        <taxon>Orbiliales</taxon>
        <taxon>Orbiliaceae</taxon>
        <taxon>Orbilia</taxon>
    </lineage>
</organism>
<feature type="region of interest" description="Disordered" evidence="1">
    <location>
        <begin position="1"/>
        <end position="24"/>
    </location>
</feature>
<name>A0AAV9UN92_9PEZI</name>
<evidence type="ECO:0000313" key="3">
    <source>
        <dbReference type="EMBL" id="KAK6344353.1"/>
    </source>
</evidence>
<dbReference type="Pfam" id="PF24494">
    <property type="entry name" value="DUF7587"/>
    <property type="match status" value="1"/>
</dbReference>
<evidence type="ECO:0000259" key="2">
    <source>
        <dbReference type="Pfam" id="PF24494"/>
    </source>
</evidence>
<feature type="region of interest" description="Disordered" evidence="1">
    <location>
        <begin position="124"/>
        <end position="192"/>
    </location>
</feature>
<protein>
    <recommendedName>
        <fullName evidence="2">DUF7587 domain-containing protein</fullName>
    </recommendedName>
</protein>
<comment type="caution">
    <text evidence="3">The sequence shown here is derived from an EMBL/GenBank/DDBJ whole genome shotgun (WGS) entry which is preliminary data.</text>
</comment>
<evidence type="ECO:0000313" key="4">
    <source>
        <dbReference type="Proteomes" id="UP001375240"/>
    </source>
</evidence>
<dbReference type="AlphaFoldDB" id="A0AAV9UN92"/>
<feature type="compositionally biased region" description="Basic and acidic residues" evidence="1">
    <location>
        <begin position="170"/>
        <end position="183"/>
    </location>
</feature>
<reference evidence="3 4" key="1">
    <citation type="submission" date="2019-10" db="EMBL/GenBank/DDBJ databases">
        <authorList>
            <person name="Palmer J.M."/>
        </authorList>
    </citation>
    <scope>NUCLEOTIDE SEQUENCE [LARGE SCALE GENOMIC DNA]</scope>
    <source>
        <strain evidence="3 4">TWF696</strain>
    </source>
</reference>
<gene>
    <name evidence="3" type="ORF">TWF696_007992</name>
</gene>
<dbReference type="InterPro" id="IPR056009">
    <property type="entry name" value="DUF7587"/>
</dbReference>
<sequence>MDRDEAAPVHANEGSTVGFTDTPDDEAIDVTMEDANMAGCLQQAKPGHVLSSSPLALKPAQSIASDINTSVVDDDSGIADVQFGERENSFNLFVKELQHQVNSAEEYMSSNIYPADDSLVAYQAEGSEDESNASEPDKGDQIPIHDKENSGTEIQLDYSAPSSQSTPAEIDERQAAQDVHADEPSDEDSGYWSSRKRVKLTVKQYKTLKLSVRDTEGDERRAFERISPNSKFYRTTFDKDKDSVRRVLFPNAQKKKSLFGAVAAAPRNETADSDDEDLHDTISPAIDTGTVEPTTPEFDPLTPYRHIWTERDLILLYIVKRWYGNGPAGIRNVLNRCFGINISSGAYSMQFNEFFVKRKEKNLNVFVDVFIQTPFDDPEGKWARGKEELLAAAEGAGVELLPRPEDDKEILRAYDEVKKQQEVERMRSLLSAFVRKEPESPTLPPEDLQDDDIEPRMLCTPSKISKSNGFGSKKRKFGMLSESSVAPKYKNRCYALPKHILFRYWDDESFGYNSDTLIRAGLFRDISQEVPEAPEMDSPEFDKHAAIHINREKIPTPMISTSNSLMWVLRKAALSRRSATNARIAIIDPAYLKKTFEVNNFISGLCKRQKMIKAAHRYGGHYDILVWGEIPKDAIVNVMDYFELLRATCIPRHIHVNFRMDIVSRPNIGGVVFGMKFAVVCAEELPKAISDLADIILGGAREGDLKERFIENAEVDWLLDQRYHNQNVSKYFLPLWSAADAERLLGLESRPSDEHSEMPTA</sequence>
<feature type="domain" description="DUF7587" evidence="2">
    <location>
        <begin position="498"/>
        <end position="643"/>
    </location>
</feature>
<keyword evidence="4" id="KW-1185">Reference proteome</keyword>
<dbReference type="Proteomes" id="UP001375240">
    <property type="component" value="Unassembled WGS sequence"/>
</dbReference>
<accession>A0AAV9UN92</accession>
<dbReference type="EMBL" id="JAVHNQ010000006">
    <property type="protein sequence ID" value="KAK6344353.1"/>
    <property type="molecule type" value="Genomic_DNA"/>
</dbReference>
<evidence type="ECO:0000256" key="1">
    <source>
        <dbReference type="SAM" id="MobiDB-lite"/>
    </source>
</evidence>
<proteinExistence type="predicted"/>
<feature type="compositionally biased region" description="Basic and acidic residues" evidence="1">
    <location>
        <begin position="135"/>
        <end position="150"/>
    </location>
</feature>